<sequence>MKKRIVIALLASVSVLACQAENTAETAATPAAAAITLPAGVTLVETVGKKPGEIAIPYSKYKLANGLTVVLHEDNSDPMVHVDVTYHVGSGREEIGKSGFAHFFEHMMFQGSENVGDEQHFKIISESGGTLNGTTNTDRTNYFETVPNNQLEKMLWLEADRMGFLLDAVTQEKFEVQRETVKNERGQRVDNRPYGLLGERVGEALFPEGHPYSWSVIGYLEDLNRVDVNDLKKFFLRWYGPNNATLTIGGDLDQAKTLQWVNKYFGSIPKGPDVSMPAKPVVSLDADRYISLEDNVALSLLYMSWPTVSARHPDEAPLDVLMSILGQGKTSLLYKNMVKNGLAVQAGAGHRCAELSCQFTVIALPNPAKGKNLAELEAIARETMVEFEGRGVEDDDLTRVKAGIVSGMIYGLESVRGKVSQLASYETFTGNPNYIRKDIERYENVSKDDVMRVYEQYIKGKPAVIMSIVPKGKLDQIAHEDTYTHADRTLPEYQKTDADSLAVRTATDDFDRSVQPAAGANPTLSLPPIWREKLGNGIEVLGALNDEAPTMTISLRIPAGHKLDPVEKVGLASMTAAMMGEATN</sequence>
<reference evidence="8" key="1">
    <citation type="submission" date="2018-06" db="EMBL/GenBank/DDBJ databases">
        <authorList>
            <person name="Zhirakovskaya E."/>
        </authorList>
    </citation>
    <scope>NUCLEOTIDE SEQUENCE</scope>
</reference>
<protein>
    <submittedName>
        <fullName evidence="8">Protease, insulinase family/protease, insulinase family</fullName>
    </submittedName>
</protein>
<dbReference type="GO" id="GO:0006508">
    <property type="term" value="P:proteolysis"/>
    <property type="evidence" value="ECO:0007669"/>
    <property type="project" value="UniProtKB-KW"/>
</dbReference>
<dbReference type="PANTHER" id="PTHR43690">
    <property type="entry name" value="NARDILYSIN"/>
    <property type="match status" value="1"/>
</dbReference>
<keyword evidence="5" id="KW-0482">Metalloprotease</keyword>
<accession>A0A3B0R6J9</accession>
<evidence type="ECO:0000256" key="3">
    <source>
        <dbReference type="ARBA" id="ARBA00022801"/>
    </source>
</evidence>
<dbReference type="EMBL" id="UOEE01000082">
    <property type="protein sequence ID" value="VAV89034.1"/>
    <property type="molecule type" value="Genomic_DNA"/>
</dbReference>
<comment type="similarity">
    <text evidence="1">Belongs to the peptidase M16 family.</text>
</comment>
<evidence type="ECO:0000256" key="5">
    <source>
        <dbReference type="ARBA" id="ARBA00023049"/>
    </source>
</evidence>
<evidence type="ECO:0000256" key="2">
    <source>
        <dbReference type="ARBA" id="ARBA00022670"/>
    </source>
</evidence>
<dbReference type="PANTHER" id="PTHR43690:SF35">
    <property type="entry name" value="NON-CATALYTIC MEMBER OF PEPTIDASE SUBFAMILY M16B-RELATED"/>
    <property type="match status" value="1"/>
</dbReference>
<dbReference type="GO" id="GO:0046872">
    <property type="term" value="F:metal ion binding"/>
    <property type="evidence" value="ECO:0007669"/>
    <property type="project" value="InterPro"/>
</dbReference>
<evidence type="ECO:0000256" key="4">
    <source>
        <dbReference type="ARBA" id="ARBA00022833"/>
    </source>
</evidence>
<dbReference type="InterPro" id="IPR011249">
    <property type="entry name" value="Metalloenz_LuxS/M16"/>
</dbReference>
<dbReference type="Gene3D" id="3.30.830.10">
    <property type="entry name" value="Metalloenzyme, LuxS/M16 peptidase-like"/>
    <property type="match status" value="3"/>
</dbReference>
<dbReference type="AlphaFoldDB" id="A0A3B0R6J9"/>
<name>A0A3B0R6J9_9ZZZZ</name>
<dbReference type="Pfam" id="PF00675">
    <property type="entry name" value="Peptidase_M16"/>
    <property type="match status" value="1"/>
</dbReference>
<dbReference type="GO" id="GO:0008237">
    <property type="term" value="F:metallopeptidase activity"/>
    <property type="evidence" value="ECO:0007669"/>
    <property type="project" value="UniProtKB-KW"/>
</dbReference>
<evidence type="ECO:0000256" key="1">
    <source>
        <dbReference type="ARBA" id="ARBA00007261"/>
    </source>
</evidence>
<keyword evidence="2 8" id="KW-0645">Protease</keyword>
<dbReference type="InterPro" id="IPR011765">
    <property type="entry name" value="Pept_M16_N"/>
</dbReference>
<feature type="non-terminal residue" evidence="8">
    <location>
        <position position="584"/>
    </location>
</feature>
<evidence type="ECO:0000313" key="8">
    <source>
        <dbReference type="EMBL" id="VAV89034.1"/>
    </source>
</evidence>
<dbReference type="SUPFAM" id="SSF63411">
    <property type="entry name" value="LuxS/MPP-like metallohydrolase"/>
    <property type="match status" value="3"/>
</dbReference>
<dbReference type="InterPro" id="IPR050626">
    <property type="entry name" value="Peptidase_M16"/>
</dbReference>
<proteinExistence type="inferred from homology"/>
<keyword evidence="3" id="KW-0378">Hydrolase</keyword>
<feature type="domain" description="Peptidase M16 C-terminal" evidence="7">
    <location>
        <begin position="226"/>
        <end position="402"/>
    </location>
</feature>
<keyword evidence="4" id="KW-0862">Zinc</keyword>
<feature type="domain" description="Peptidase M16 N-terminal" evidence="6">
    <location>
        <begin position="69"/>
        <end position="187"/>
    </location>
</feature>
<evidence type="ECO:0000259" key="6">
    <source>
        <dbReference type="Pfam" id="PF00675"/>
    </source>
</evidence>
<evidence type="ECO:0000259" key="7">
    <source>
        <dbReference type="Pfam" id="PF05193"/>
    </source>
</evidence>
<organism evidence="8">
    <name type="scientific">hydrothermal vent metagenome</name>
    <dbReference type="NCBI Taxonomy" id="652676"/>
    <lineage>
        <taxon>unclassified sequences</taxon>
        <taxon>metagenomes</taxon>
        <taxon>ecological metagenomes</taxon>
    </lineage>
</organism>
<dbReference type="InterPro" id="IPR007863">
    <property type="entry name" value="Peptidase_M16_C"/>
</dbReference>
<dbReference type="PROSITE" id="PS51257">
    <property type="entry name" value="PROKAR_LIPOPROTEIN"/>
    <property type="match status" value="1"/>
</dbReference>
<gene>
    <name evidence="8" type="ORF">MNBD_ALPHA06-782</name>
</gene>
<dbReference type="Pfam" id="PF05193">
    <property type="entry name" value="Peptidase_M16_C"/>
    <property type="match status" value="1"/>
</dbReference>